<reference evidence="6 7" key="1">
    <citation type="submission" date="2018-05" db="EMBL/GenBank/DDBJ databases">
        <title>Draft Genome Sequence of Arthrobacter cumminsii IME1328, Isolated from a Patient Who Suffered from Foot Ulcers in China.</title>
        <authorList>
            <person name="Li M."/>
            <person name="Jiang Z."/>
            <person name="Sun Q."/>
            <person name="Tong Y."/>
        </authorList>
    </citation>
    <scope>NUCLEOTIDE SEQUENCE [LARGE SCALE GENOMIC DNA]</scope>
    <source>
        <strain evidence="6 7">IME1328</strain>
    </source>
</reference>
<keyword evidence="3" id="KW-0378">Hydrolase</keyword>
<keyword evidence="7" id="KW-1185">Reference proteome</keyword>
<evidence type="ECO:0000256" key="4">
    <source>
        <dbReference type="SAM" id="MobiDB-lite"/>
    </source>
</evidence>
<evidence type="ECO:0000313" key="7">
    <source>
        <dbReference type="Proteomes" id="UP000245514"/>
    </source>
</evidence>
<sequence>MSPNTMPFVGMRFFVNKKMKRGLIIGGQATVASALVLGTVGFVANNKSIEVVVDGESQNVRTFGGKVEDALRAGDINVGKHDKVTPAIDSDIANGDTVHVLTAHEVNYTVDGEDKTVMTTARTVDELVDELKLEDGSDINLDGDVQLASAETLTVLTPKEVKLDLAGKKSTLTTTALDVDAVLEEKGVKVGKDDEVKPARNTVVSEGITITYNKIEKKKETKTEKIAFETKRENDSSLPKGQTKTVKAGKSGERKVVTETVLRNGKKVSSKKVSDEVTREPVDALVKVGTKKAETKSASSSLSSSSSSSGSKSKAKAPTGNISATWQALAQCESGGNWSINTGNGYYGGLQFSASSWRAAGGTKYAPLPHQATPAEQIATAEKLRANGGWGHWPACSARLGLR</sequence>
<feature type="compositionally biased region" description="Polar residues" evidence="4">
    <location>
        <begin position="236"/>
        <end position="245"/>
    </location>
</feature>
<accession>A0ABX5L581</accession>
<dbReference type="CDD" id="cd13925">
    <property type="entry name" value="RPF"/>
    <property type="match status" value="1"/>
</dbReference>
<dbReference type="InterPro" id="IPR011098">
    <property type="entry name" value="G5_dom"/>
</dbReference>
<comment type="caution">
    <text evidence="6">The sequence shown here is derived from an EMBL/GenBank/DDBJ whole genome shotgun (WGS) entry which is preliminary data.</text>
</comment>
<dbReference type="Pfam" id="PF06737">
    <property type="entry name" value="Transglycosylas"/>
    <property type="match status" value="1"/>
</dbReference>
<dbReference type="SUPFAM" id="SSF53955">
    <property type="entry name" value="Lysozyme-like"/>
    <property type="match status" value="1"/>
</dbReference>
<dbReference type="EMBL" id="QFWG01000005">
    <property type="protein sequence ID" value="PWI27893.1"/>
    <property type="molecule type" value="Genomic_DNA"/>
</dbReference>
<dbReference type="Pfam" id="PF07501">
    <property type="entry name" value="G5"/>
    <property type="match status" value="1"/>
</dbReference>
<evidence type="ECO:0000256" key="3">
    <source>
        <dbReference type="ARBA" id="ARBA00022801"/>
    </source>
</evidence>
<dbReference type="InterPro" id="IPR010618">
    <property type="entry name" value="RPF"/>
</dbReference>
<evidence type="ECO:0000259" key="5">
    <source>
        <dbReference type="PROSITE" id="PS51109"/>
    </source>
</evidence>
<dbReference type="Proteomes" id="UP000245514">
    <property type="component" value="Unassembled WGS sequence"/>
</dbReference>
<dbReference type="Pfam" id="PF03990">
    <property type="entry name" value="DUF348"/>
    <property type="match status" value="3"/>
</dbReference>
<feature type="region of interest" description="Disordered" evidence="4">
    <location>
        <begin position="228"/>
        <end position="253"/>
    </location>
</feature>
<evidence type="ECO:0000256" key="2">
    <source>
        <dbReference type="ARBA" id="ARBA00022729"/>
    </source>
</evidence>
<dbReference type="PROSITE" id="PS51109">
    <property type="entry name" value="G5"/>
    <property type="match status" value="1"/>
</dbReference>
<protein>
    <submittedName>
        <fullName evidence="6">Cell wall function protein</fullName>
    </submittedName>
</protein>
<name>A0ABX5L581_9MICC</name>
<evidence type="ECO:0000256" key="1">
    <source>
        <dbReference type="ARBA" id="ARBA00010830"/>
    </source>
</evidence>
<keyword evidence="2" id="KW-0732">Signal</keyword>
<organism evidence="6 7">
    <name type="scientific">Pseudoglutamicibacter cumminsii</name>
    <dbReference type="NCBI Taxonomy" id="156979"/>
    <lineage>
        <taxon>Bacteria</taxon>
        <taxon>Bacillati</taxon>
        <taxon>Actinomycetota</taxon>
        <taxon>Actinomycetes</taxon>
        <taxon>Micrococcales</taxon>
        <taxon>Micrococcaceae</taxon>
        <taxon>Pseudoglutamicibacter</taxon>
    </lineage>
</organism>
<feature type="region of interest" description="Disordered" evidence="4">
    <location>
        <begin position="288"/>
        <end position="318"/>
    </location>
</feature>
<dbReference type="InterPro" id="IPR023346">
    <property type="entry name" value="Lysozyme-like_dom_sf"/>
</dbReference>
<dbReference type="SMART" id="SM01208">
    <property type="entry name" value="G5"/>
    <property type="match status" value="1"/>
</dbReference>
<dbReference type="InterPro" id="IPR007137">
    <property type="entry name" value="DUF348"/>
</dbReference>
<proteinExistence type="inferred from homology"/>
<dbReference type="Gene3D" id="1.10.530.10">
    <property type="match status" value="1"/>
</dbReference>
<feature type="compositionally biased region" description="Low complexity" evidence="4">
    <location>
        <begin position="296"/>
        <end position="312"/>
    </location>
</feature>
<evidence type="ECO:0000313" key="6">
    <source>
        <dbReference type="EMBL" id="PWI27893.1"/>
    </source>
</evidence>
<comment type="similarity">
    <text evidence="1">Belongs to the transglycosylase family. Rpf subfamily.</text>
</comment>
<dbReference type="Gene3D" id="2.20.230.10">
    <property type="entry name" value="Resuscitation-promoting factor rpfb"/>
    <property type="match status" value="1"/>
</dbReference>
<gene>
    <name evidence="6" type="ORF">CAY35_05490</name>
</gene>
<feature type="domain" description="G5" evidence="5">
    <location>
        <begin position="212"/>
        <end position="292"/>
    </location>
</feature>